<dbReference type="Proteomes" id="UP000193529">
    <property type="component" value="Unassembled WGS sequence"/>
</dbReference>
<protein>
    <submittedName>
        <fullName evidence="3">Mammalian cell entry protein</fullName>
    </submittedName>
</protein>
<proteinExistence type="predicted"/>
<dbReference type="Pfam" id="PF02470">
    <property type="entry name" value="MlaD"/>
    <property type="match status" value="1"/>
</dbReference>
<evidence type="ECO:0000313" key="3">
    <source>
        <dbReference type="EMBL" id="ORW20428.1"/>
    </source>
</evidence>
<sequence length="353" mass="38198">MITPKAALWRFALAAAAALAVFIVLVNVLRQPVAAPTRSYTAQFTDASGLHVDADVRVRGVRVGKVKSLTLERTAGQSLAMVEFSLDKRYAVVSTSRLAIKYQALTGLRYVDVVNPSETAPAASIVSHVPITMTQPSFDITTLFNGLQPVIATLSPSDIDTFTENAATYLSGEGGLKPMLDSVRKLTQFASDREQVIATVMRNLDAVADTFGGHSKDFVQVLKWLNQPLDAAISVMDEFRKSELYGPAFTAPTLQVLANAGFPLGPATRVQQPDGRIDVVDSSRSDIADGLDKAITRFDDYSRDVLKLIPVMWDNVPPPGAPDTPLPCSRGRAQLPDSMDVLLNGQRVILCNR</sequence>
<dbReference type="GO" id="GO:0051701">
    <property type="term" value="P:biological process involved in interaction with host"/>
    <property type="evidence" value="ECO:0007669"/>
    <property type="project" value="TreeGrafter"/>
</dbReference>
<evidence type="ECO:0000259" key="2">
    <source>
        <dbReference type="Pfam" id="PF11887"/>
    </source>
</evidence>
<dbReference type="Pfam" id="PF11887">
    <property type="entry name" value="Mce4_CUP1"/>
    <property type="match status" value="1"/>
</dbReference>
<feature type="domain" description="Mce/MlaD" evidence="1">
    <location>
        <begin position="37"/>
        <end position="114"/>
    </location>
</feature>
<accession>A0A1X1ZAV6</accession>
<reference evidence="3 4" key="1">
    <citation type="submission" date="2016-01" db="EMBL/GenBank/DDBJ databases">
        <title>The new phylogeny of the genus Mycobacterium.</title>
        <authorList>
            <person name="Tarcisio F."/>
            <person name="Conor M."/>
            <person name="Antonella G."/>
            <person name="Elisabetta G."/>
            <person name="Giulia F.S."/>
            <person name="Sara T."/>
            <person name="Anna F."/>
            <person name="Clotilde B."/>
            <person name="Roberto B."/>
            <person name="Veronica D.S."/>
            <person name="Fabio R."/>
            <person name="Monica P."/>
            <person name="Olivier J."/>
            <person name="Enrico T."/>
            <person name="Nicola S."/>
        </authorList>
    </citation>
    <scope>NUCLEOTIDE SEQUENCE [LARGE SCALE GENOMIC DNA]</scope>
    <source>
        <strain evidence="3 4">DSM 44572</strain>
    </source>
</reference>
<dbReference type="RefSeq" id="WP_085079822.1">
    <property type="nucleotide sequence ID" value="NZ_LQPJ01000124.1"/>
</dbReference>
<dbReference type="InterPro" id="IPR024516">
    <property type="entry name" value="Mce_C"/>
</dbReference>
<dbReference type="PANTHER" id="PTHR33371">
    <property type="entry name" value="INTERMEMBRANE PHOSPHOLIPID TRANSPORT SYSTEM BINDING PROTEIN MLAD-RELATED"/>
    <property type="match status" value="1"/>
</dbReference>
<dbReference type="PANTHER" id="PTHR33371:SF17">
    <property type="entry name" value="MCE-FAMILY PROTEIN MCE1B"/>
    <property type="match status" value="1"/>
</dbReference>
<feature type="domain" description="Mammalian cell entry C-terminal" evidence="2">
    <location>
        <begin position="129"/>
        <end position="227"/>
    </location>
</feature>
<dbReference type="InterPro" id="IPR052336">
    <property type="entry name" value="MlaD_Phospholipid_Transporter"/>
</dbReference>
<evidence type="ECO:0000313" key="4">
    <source>
        <dbReference type="Proteomes" id="UP000193529"/>
    </source>
</evidence>
<comment type="caution">
    <text evidence="3">The sequence shown here is derived from an EMBL/GenBank/DDBJ whole genome shotgun (WGS) entry which is preliminary data.</text>
</comment>
<dbReference type="OrthoDB" id="338143at2"/>
<dbReference type="STRING" id="153971.AWC19_15140"/>
<keyword evidence="4" id="KW-1185">Reference proteome</keyword>
<dbReference type="InterPro" id="IPR003399">
    <property type="entry name" value="Mce/MlaD"/>
</dbReference>
<name>A0A1X1ZAV6_9MYCO</name>
<dbReference type="GO" id="GO:0005576">
    <property type="term" value="C:extracellular region"/>
    <property type="evidence" value="ECO:0007669"/>
    <property type="project" value="TreeGrafter"/>
</dbReference>
<evidence type="ECO:0000259" key="1">
    <source>
        <dbReference type="Pfam" id="PF02470"/>
    </source>
</evidence>
<gene>
    <name evidence="3" type="ORF">AWC19_15140</name>
</gene>
<dbReference type="EMBL" id="LQPJ01000124">
    <property type="protein sequence ID" value="ORW20428.1"/>
    <property type="molecule type" value="Genomic_DNA"/>
</dbReference>
<dbReference type="AlphaFoldDB" id="A0A1X1ZAV6"/>
<organism evidence="3 4">
    <name type="scientific">Mycobacterium palustre</name>
    <dbReference type="NCBI Taxonomy" id="153971"/>
    <lineage>
        <taxon>Bacteria</taxon>
        <taxon>Bacillati</taxon>
        <taxon>Actinomycetota</taxon>
        <taxon>Actinomycetes</taxon>
        <taxon>Mycobacteriales</taxon>
        <taxon>Mycobacteriaceae</taxon>
        <taxon>Mycobacterium</taxon>
        <taxon>Mycobacterium simiae complex</taxon>
    </lineage>
</organism>